<sequence length="55" mass="6661">MKKIEDNTLVFIVDVKTNKQQVMKKLWTLMWPRSTPLTDPMERKHMSDWLLTIML</sequence>
<protein>
    <recommendedName>
        <fullName evidence="3">60S ribosomal protein L23a</fullName>
    </recommendedName>
</protein>
<reference evidence="1 2" key="1">
    <citation type="submission" date="2018-10" db="EMBL/GenBank/DDBJ databases">
        <authorList>
            <person name="Ekblom R."/>
            <person name="Jareborg N."/>
        </authorList>
    </citation>
    <scope>NUCLEOTIDE SEQUENCE [LARGE SCALE GENOMIC DNA]</scope>
    <source>
        <tissue evidence="1">Muscle</tissue>
    </source>
</reference>
<dbReference type="AlphaFoldDB" id="A0A9X9LFS2"/>
<name>A0A9X9LFS2_GULGU</name>
<evidence type="ECO:0000313" key="2">
    <source>
        <dbReference type="Proteomes" id="UP000269945"/>
    </source>
</evidence>
<evidence type="ECO:0000313" key="1">
    <source>
        <dbReference type="EMBL" id="VCW67153.1"/>
    </source>
</evidence>
<dbReference type="Proteomes" id="UP000269945">
    <property type="component" value="Unassembled WGS sequence"/>
</dbReference>
<keyword evidence="2" id="KW-1185">Reference proteome</keyword>
<proteinExistence type="predicted"/>
<evidence type="ECO:0008006" key="3">
    <source>
        <dbReference type="Google" id="ProtNLM"/>
    </source>
</evidence>
<dbReference type="EMBL" id="CYRY02002456">
    <property type="protein sequence ID" value="VCW67153.1"/>
    <property type="molecule type" value="Genomic_DNA"/>
</dbReference>
<comment type="caution">
    <text evidence="1">The sequence shown here is derived from an EMBL/GenBank/DDBJ whole genome shotgun (WGS) entry which is preliminary data.</text>
</comment>
<gene>
    <name evidence="1" type="ORF">BN2614_LOCUS2</name>
</gene>
<organism evidence="1 2">
    <name type="scientific">Gulo gulo</name>
    <name type="common">Wolverine</name>
    <name type="synonym">Gluton</name>
    <dbReference type="NCBI Taxonomy" id="48420"/>
    <lineage>
        <taxon>Eukaryota</taxon>
        <taxon>Metazoa</taxon>
        <taxon>Chordata</taxon>
        <taxon>Craniata</taxon>
        <taxon>Vertebrata</taxon>
        <taxon>Euteleostomi</taxon>
        <taxon>Mammalia</taxon>
        <taxon>Eutheria</taxon>
        <taxon>Laurasiatheria</taxon>
        <taxon>Carnivora</taxon>
        <taxon>Caniformia</taxon>
        <taxon>Musteloidea</taxon>
        <taxon>Mustelidae</taxon>
        <taxon>Guloninae</taxon>
        <taxon>Gulo</taxon>
    </lineage>
</organism>
<accession>A0A9X9LFS2</accession>